<organism evidence="1">
    <name type="scientific">viral metagenome</name>
    <dbReference type="NCBI Taxonomy" id="1070528"/>
    <lineage>
        <taxon>unclassified sequences</taxon>
        <taxon>metagenomes</taxon>
        <taxon>organismal metagenomes</taxon>
    </lineage>
</organism>
<sequence length="94" mass="10803">MSKEPDNEVKKAYIPQIQDNVTEAFTQSYRISRAIHKLKETMTLTTEAAEEASKEPQLTQLEKLESDTENLHEWLSTLADRLDEQLNKLLGAEQ</sequence>
<reference evidence="1" key="1">
    <citation type="submission" date="2020-03" db="EMBL/GenBank/DDBJ databases">
        <title>The deep terrestrial virosphere.</title>
        <authorList>
            <person name="Holmfeldt K."/>
            <person name="Nilsson E."/>
            <person name="Simone D."/>
            <person name="Lopez-Fernandez M."/>
            <person name="Wu X."/>
            <person name="de Brujin I."/>
            <person name="Lundin D."/>
            <person name="Andersson A."/>
            <person name="Bertilsson S."/>
            <person name="Dopson M."/>
        </authorList>
    </citation>
    <scope>NUCLEOTIDE SEQUENCE</scope>
    <source>
        <strain evidence="1">MM415A01730</strain>
    </source>
</reference>
<dbReference type="AlphaFoldDB" id="A0A6M3K4I2"/>
<dbReference type="EMBL" id="MT142176">
    <property type="protein sequence ID" value="QJA75645.1"/>
    <property type="molecule type" value="Genomic_DNA"/>
</dbReference>
<evidence type="ECO:0000313" key="1">
    <source>
        <dbReference type="EMBL" id="QJA75645.1"/>
    </source>
</evidence>
<proteinExistence type="predicted"/>
<gene>
    <name evidence="1" type="ORF">MM415A01730_0013</name>
</gene>
<protein>
    <submittedName>
        <fullName evidence="1">Uncharacterized protein</fullName>
    </submittedName>
</protein>
<accession>A0A6M3K4I2</accession>
<name>A0A6M3K4I2_9ZZZZ</name>